<name>M3FHH6_9ACTN</name>
<dbReference type="InterPro" id="IPR047951">
    <property type="entry name" value="Transpos_ISL3"/>
</dbReference>
<dbReference type="Pfam" id="PF01610">
    <property type="entry name" value="DDE_Tnp_ISL3"/>
    <property type="match status" value="2"/>
</dbReference>
<sequence length="639" mass="70702">MDHTGLERGAGPDGLDRVGQALEPVADQHEDVVDTAVLDLGEDVHPVLGALAAVVGPQPEDVPPALDSDRQGHVNGPVGHRPVPDLGSVDDLVIRTAERLVPNCSRSCIACSRDVLLELFPYLSALLIEEVERRPDQVVLRTRVRATTGSCRCGQSSARVHGRYVRRLRDVAAGGLGVVIELCVRRFRCENPACTAVTFAEQVSGLTTPHSRHTPLLRGVLTQIGLALAGRAGARLAAAVGLTIGKDTLLRLVRSLPEPEIGKVEILGVDDFAFRKGRHYGTVLIDMATHRPLHLYDGREGEDLAAWLRDHPEVRVICRDRSSGYSEGARAGAPQAEQVADRYHLWANLGHAVEKTVNAHRSRLAETPPGSASGPDHVEVEPEVVRPPNEPKIVIRLREQHAAAHELWQQGMSKAAIGRKLGLHQATVRKLVNARSADEVVAKNLQRAHVVDPYVGYLHRRWNEGVRNAAQLYREIKQLGYPGGELAVQRHLRRYRTGRGHAPDPGPKPPSVREVTSWIMTHPEHLRDEHADKLHRLRERDPELDRLTLHIRKFAAMMTGRHGDRLEDWITDVERDSLVPLAGFARNLRRDFDAVCNGLSLPHSSGAVEGNINRLKTLKRQMFGRASLDLLRKRVLLTR</sequence>
<dbReference type="InterPro" id="IPR029261">
    <property type="entry name" value="Transposase_Znf"/>
</dbReference>
<dbReference type="AlphaFoldDB" id="M3FHH6"/>
<protein>
    <submittedName>
        <fullName evidence="3">Transposase IS204/IS1001/IS1096/IS1165 family protein</fullName>
    </submittedName>
</protein>
<evidence type="ECO:0000256" key="1">
    <source>
        <dbReference type="SAM" id="MobiDB-lite"/>
    </source>
</evidence>
<dbReference type="PROSITE" id="PS50531">
    <property type="entry name" value="HTH_IS21"/>
    <property type="match status" value="1"/>
</dbReference>
<dbReference type="InterPro" id="IPR017894">
    <property type="entry name" value="HTH_IS21_transposase_type"/>
</dbReference>
<organism evidence="3 4">
    <name type="scientific">Streptomyces bottropensis ATCC 25435</name>
    <dbReference type="NCBI Taxonomy" id="1054862"/>
    <lineage>
        <taxon>Bacteria</taxon>
        <taxon>Bacillati</taxon>
        <taxon>Actinomycetota</taxon>
        <taxon>Actinomycetes</taxon>
        <taxon>Kitasatosporales</taxon>
        <taxon>Streptomycetaceae</taxon>
        <taxon>Streptomyces</taxon>
    </lineage>
</organism>
<dbReference type="NCBIfam" id="NF033550">
    <property type="entry name" value="transpos_ISL3"/>
    <property type="match status" value="1"/>
</dbReference>
<dbReference type="PANTHER" id="PTHR33498:SF1">
    <property type="entry name" value="TRANSPOSASE FOR INSERTION SEQUENCE ELEMENT IS1557"/>
    <property type="match status" value="1"/>
</dbReference>
<dbReference type="PANTHER" id="PTHR33498">
    <property type="entry name" value="TRANSPOSASE FOR INSERTION SEQUENCE ELEMENT IS1557"/>
    <property type="match status" value="1"/>
</dbReference>
<feature type="domain" description="HTH IS21-type" evidence="2">
    <location>
        <begin position="399"/>
        <end position="462"/>
    </location>
</feature>
<dbReference type="Pfam" id="PF14690">
    <property type="entry name" value="Zn_ribbon_ISL3"/>
    <property type="match status" value="1"/>
</dbReference>
<dbReference type="Proteomes" id="UP000030760">
    <property type="component" value="Unassembled WGS sequence"/>
</dbReference>
<evidence type="ECO:0000313" key="4">
    <source>
        <dbReference type="Proteomes" id="UP000030760"/>
    </source>
</evidence>
<proteinExistence type="predicted"/>
<dbReference type="EMBL" id="KB405095">
    <property type="protein sequence ID" value="EMF52380.1"/>
    <property type="molecule type" value="Genomic_DNA"/>
</dbReference>
<evidence type="ECO:0000259" key="2">
    <source>
        <dbReference type="PROSITE" id="PS50531"/>
    </source>
</evidence>
<dbReference type="InterPro" id="IPR002560">
    <property type="entry name" value="Transposase_DDE"/>
</dbReference>
<accession>M3FHH6</accession>
<gene>
    <name evidence="3" type="ORF">SBD_6902</name>
</gene>
<feature type="region of interest" description="Disordered" evidence="1">
    <location>
        <begin position="59"/>
        <end position="82"/>
    </location>
</feature>
<evidence type="ECO:0000313" key="3">
    <source>
        <dbReference type="EMBL" id="EMF52380.1"/>
    </source>
</evidence>
<reference evidence="4" key="1">
    <citation type="journal article" date="2013" name="Genome Announc.">
        <title>Draft Genome Sequence of Streptomyces bottropensis ATCC 25435, a Bottromycin-Producing Actinomycete.</title>
        <authorList>
            <person name="Zhang H."/>
            <person name="Zhou W."/>
            <person name="Zhuang Y."/>
            <person name="Liang X."/>
            <person name="Liu T."/>
        </authorList>
    </citation>
    <scope>NUCLEOTIDE SEQUENCE [LARGE SCALE GENOMIC DNA]</scope>
    <source>
        <strain evidence="4">ATCC 25435</strain>
    </source>
</reference>